<comment type="caution">
    <text evidence="2">The sequence shown here is derived from an EMBL/GenBank/DDBJ whole genome shotgun (WGS) entry which is preliminary data.</text>
</comment>
<keyword evidence="3" id="KW-1185">Reference proteome</keyword>
<feature type="transmembrane region" description="Helical" evidence="1">
    <location>
        <begin position="167"/>
        <end position="184"/>
    </location>
</feature>
<keyword evidence="1" id="KW-1133">Transmembrane helix</keyword>
<feature type="transmembrane region" description="Helical" evidence="1">
    <location>
        <begin position="128"/>
        <end position="146"/>
    </location>
</feature>
<reference evidence="2" key="2">
    <citation type="submission" date="2023-01" db="EMBL/GenBank/DDBJ databases">
        <title>Draft genome sequence of Algimonas porphyrae strain NBRC 108216.</title>
        <authorList>
            <person name="Sun Q."/>
            <person name="Mori K."/>
        </authorList>
    </citation>
    <scope>NUCLEOTIDE SEQUENCE</scope>
    <source>
        <strain evidence="2">NBRC 108216</strain>
    </source>
</reference>
<feature type="transmembrane region" description="Helical" evidence="1">
    <location>
        <begin position="62"/>
        <end position="80"/>
    </location>
</feature>
<sequence>MIRLLISSRPVMMRNIILFMTALSLWTTWLPMMRTLSGQNSYAWGVEWFNTMYRGVGWEGDWLFLVYQAILGVTILWMGFRNPKAPFAALLIVWHALPFANALYLPLIADKRNIFYGDTGGVQWDLTWVSPLVTGCAFALVFLWAVSGGVRADRHDPVSWTRQNTQFAFIFGLYLVVVTGLEWTGPVHGLTDMFAVPLNILAPVLIALMLYPWISRSKAGEHAIV</sequence>
<dbReference type="RefSeq" id="WP_284373307.1">
    <property type="nucleotide sequence ID" value="NZ_BSNJ01000005.1"/>
</dbReference>
<dbReference type="EMBL" id="BSNJ01000005">
    <property type="protein sequence ID" value="GLQ21592.1"/>
    <property type="molecule type" value="Genomic_DNA"/>
</dbReference>
<feature type="transmembrane region" description="Helical" evidence="1">
    <location>
        <begin position="196"/>
        <end position="214"/>
    </location>
</feature>
<keyword evidence="1" id="KW-0812">Transmembrane</keyword>
<organism evidence="2 3">
    <name type="scientific">Algimonas porphyrae</name>
    <dbReference type="NCBI Taxonomy" id="1128113"/>
    <lineage>
        <taxon>Bacteria</taxon>
        <taxon>Pseudomonadati</taxon>
        <taxon>Pseudomonadota</taxon>
        <taxon>Alphaproteobacteria</taxon>
        <taxon>Maricaulales</taxon>
        <taxon>Robiginitomaculaceae</taxon>
        <taxon>Algimonas</taxon>
    </lineage>
</organism>
<feature type="transmembrane region" description="Helical" evidence="1">
    <location>
        <begin position="87"/>
        <end position="108"/>
    </location>
</feature>
<proteinExistence type="predicted"/>
<evidence type="ECO:0000313" key="2">
    <source>
        <dbReference type="EMBL" id="GLQ21592.1"/>
    </source>
</evidence>
<accession>A0ABQ5V5P2</accession>
<keyword evidence="1" id="KW-0472">Membrane</keyword>
<gene>
    <name evidence="2" type="ORF">GCM10007854_25470</name>
</gene>
<reference evidence="2" key="1">
    <citation type="journal article" date="2014" name="Int. J. Syst. Evol. Microbiol.">
        <title>Complete genome of a new Firmicutes species belonging to the dominant human colonic microbiota ('Ruminococcus bicirculans') reveals two chromosomes and a selective capacity to utilize plant glucans.</title>
        <authorList>
            <consortium name="NISC Comparative Sequencing Program"/>
            <person name="Wegmann U."/>
            <person name="Louis P."/>
            <person name="Goesmann A."/>
            <person name="Henrissat B."/>
            <person name="Duncan S.H."/>
            <person name="Flint H.J."/>
        </authorList>
    </citation>
    <scope>NUCLEOTIDE SEQUENCE</scope>
    <source>
        <strain evidence="2">NBRC 108216</strain>
    </source>
</reference>
<dbReference type="Proteomes" id="UP001161390">
    <property type="component" value="Unassembled WGS sequence"/>
</dbReference>
<protein>
    <submittedName>
        <fullName evidence="2">Uncharacterized protein</fullName>
    </submittedName>
</protein>
<name>A0ABQ5V5P2_9PROT</name>
<evidence type="ECO:0000313" key="3">
    <source>
        <dbReference type="Proteomes" id="UP001161390"/>
    </source>
</evidence>
<evidence type="ECO:0000256" key="1">
    <source>
        <dbReference type="SAM" id="Phobius"/>
    </source>
</evidence>